<sequence length="111" mass="11568">MIGPGLLRHWARGPKEPSCDGTTLSREEGFLGPRFGTSPNPAHACSMPLNVTGTFQNQFFSHDDNGGGGEVVDHSRDERASMEPAIEDQTVAVEAVGASAEVAGGGDGDED</sequence>
<organism evidence="1 2">
    <name type="scientific">Rhododendron molle</name>
    <name type="common">Chinese azalea</name>
    <name type="synonym">Azalea mollis</name>
    <dbReference type="NCBI Taxonomy" id="49168"/>
    <lineage>
        <taxon>Eukaryota</taxon>
        <taxon>Viridiplantae</taxon>
        <taxon>Streptophyta</taxon>
        <taxon>Embryophyta</taxon>
        <taxon>Tracheophyta</taxon>
        <taxon>Spermatophyta</taxon>
        <taxon>Magnoliopsida</taxon>
        <taxon>eudicotyledons</taxon>
        <taxon>Gunneridae</taxon>
        <taxon>Pentapetalae</taxon>
        <taxon>asterids</taxon>
        <taxon>Ericales</taxon>
        <taxon>Ericaceae</taxon>
        <taxon>Ericoideae</taxon>
        <taxon>Rhodoreae</taxon>
        <taxon>Rhododendron</taxon>
    </lineage>
</organism>
<protein>
    <submittedName>
        <fullName evidence="1">Uncharacterized protein</fullName>
    </submittedName>
</protein>
<evidence type="ECO:0000313" key="2">
    <source>
        <dbReference type="Proteomes" id="UP001062846"/>
    </source>
</evidence>
<comment type="caution">
    <text evidence="1">The sequence shown here is derived from an EMBL/GenBank/DDBJ whole genome shotgun (WGS) entry which is preliminary data.</text>
</comment>
<dbReference type="EMBL" id="CM046393">
    <property type="protein sequence ID" value="KAI8551446.1"/>
    <property type="molecule type" value="Genomic_DNA"/>
</dbReference>
<evidence type="ECO:0000313" key="1">
    <source>
        <dbReference type="EMBL" id="KAI8551446.1"/>
    </source>
</evidence>
<dbReference type="Proteomes" id="UP001062846">
    <property type="component" value="Chromosome 6"/>
</dbReference>
<reference evidence="1" key="1">
    <citation type="submission" date="2022-02" db="EMBL/GenBank/DDBJ databases">
        <title>Plant Genome Project.</title>
        <authorList>
            <person name="Zhang R.-G."/>
        </authorList>
    </citation>
    <scope>NUCLEOTIDE SEQUENCE</scope>
    <source>
        <strain evidence="1">AT1</strain>
    </source>
</reference>
<accession>A0ACC0NEK9</accession>
<gene>
    <name evidence="1" type="ORF">RHMOL_Rhmol06G0186400</name>
</gene>
<keyword evidence="2" id="KW-1185">Reference proteome</keyword>
<name>A0ACC0NEK9_RHOML</name>
<proteinExistence type="predicted"/>